<evidence type="ECO:0000313" key="5">
    <source>
        <dbReference type="EMBL" id="PWW76851.1"/>
    </source>
</evidence>
<dbReference type="InterPro" id="IPR006689">
    <property type="entry name" value="Small_GTPase_ARF/SAR"/>
</dbReference>
<gene>
    <name evidence="5" type="ORF">C7212DRAFT_363451</name>
</gene>
<protein>
    <recommendedName>
        <fullName evidence="7">P-loop containing nucleoside triphosphate hydrolase protein</fullName>
    </recommendedName>
</protein>
<dbReference type="OrthoDB" id="5358097at2759"/>
<dbReference type="AlphaFoldDB" id="A0A317SUQ0"/>
<evidence type="ECO:0000256" key="2">
    <source>
        <dbReference type="ARBA" id="ARBA00023134"/>
    </source>
</evidence>
<feature type="binding site" evidence="4">
    <location>
        <position position="80"/>
    </location>
    <ligand>
        <name>Mg(2+)</name>
        <dbReference type="ChEBI" id="CHEBI:18420"/>
    </ligand>
</feature>
<reference evidence="5 6" key="1">
    <citation type="submission" date="2018-03" db="EMBL/GenBank/DDBJ databases">
        <title>Genomes of Pezizomycetes fungi and the evolution of truffles.</title>
        <authorList>
            <person name="Murat C."/>
            <person name="Payen T."/>
            <person name="Noel B."/>
            <person name="Kuo A."/>
            <person name="Martin F.M."/>
        </authorList>
    </citation>
    <scope>NUCLEOTIDE SEQUENCE [LARGE SCALE GENOMIC DNA]</scope>
    <source>
        <strain evidence="5">091103-1</strain>
    </source>
</reference>
<dbReference type="EMBL" id="PYWC01000029">
    <property type="protein sequence ID" value="PWW76851.1"/>
    <property type="molecule type" value="Genomic_DNA"/>
</dbReference>
<dbReference type="GO" id="GO:0046872">
    <property type="term" value="F:metal ion binding"/>
    <property type="evidence" value="ECO:0007669"/>
    <property type="project" value="UniProtKB-KW"/>
</dbReference>
<sequence>MKFYKYFTCSCCRRSGEGDCVAVDISTGTPTTATATATTPPPPPPPPTEHRCLVLGLSGAGKSTFLARVRTGQFQETEPTEDYEFQEILLSNQIINFTEIGNSDRRNFRLQFLRLEPIPPTSLLFFIDSSRGDSGVAKSLEELAYALMYARDRGCRVRYLGIVLNKQDLLLSGDDQWRGRGKVVEGMVCETMKQLLPRLQEKRDAQELVVPLRWEVFGDGVSMKTGAGVERILKGVGAGIMMEEEEEQGEALPVQDAAGDHQLRLESNDLPRSKIPCNSLYGQDGLPWCSHFAHRTVAAQKHKLQVRAAKKA</sequence>
<feature type="binding site" evidence="3">
    <location>
        <begin position="56"/>
        <end position="63"/>
    </location>
    <ligand>
        <name>GTP</name>
        <dbReference type="ChEBI" id="CHEBI:37565"/>
    </ligand>
</feature>
<dbReference type="GO" id="GO:0003924">
    <property type="term" value="F:GTPase activity"/>
    <property type="evidence" value="ECO:0007669"/>
    <property type="project" value="InterPro"/>
</dbReference>
<dbReference type="Proteomes" id="UP000246991">
    <property type="component" value="Unassembled WGS sequence"/>
</dbReference>
<keyword evidence="4" id="KW-0479">Metal-binding</keyword>
<dbReference type="Pfam" id="PF00025">
    <property type="entry name" value="Arf"/>
    <property type="match status" value="1"/>
</dbReference>
<organism evidence="5 6">
    <name type="scientific">Tuber magnatum</name>
    <name type="common">white Piedmont truffle</name>
    <dbReference type="NCBI Taxonomy" id="42249"/>
    <lineage>
        <taxon>Eukaryota</taxon>
        <taxon>Fungi</taxon>
        <taxon>Dikarya</taxon>
        <taxon>Ascomycota</taxon>
        <taxon>Pezizomycotina</taxon>
        <taxon>Pezizomycetes</taxon>
        <taxon>Pezizales</taxon>
        <taxon>Tuberaceae</taxon>
        <taxon>Tuber</taxon>
    </lineage>
</organism>
<dbReference type="Gene3D" id="3.40.50.300">
    <property type="entry name" value="P-loop containing nucleotide triphosphate hydrolases"/>
    <property type="match status" value="1"/>
</dbReference>
<dbReference type="STRING" id="42249.A0A317SUQ0"/>
<keyword evidence="6" id="KW-1185">Reference proteome</keyword>
<dbReference type="SUPFAM" id="SSF52540">
    <property type="entry name" value="P-loop containing nucleoside triphosphate hydrolases"/>
    <property type="match status" value="1"/>
</dbReference>
<keyword evidence="2 3" id="KW-0342">GTP-binding</keyword>
<proteinExistence type="predicted"/>
<evidence type="ECO:0000256" key="3">
    <source>
        <dbReference type="PIRSR" id="PIRSR606689-1"/>
    </source>
</evidence>
<comment type="caution">
    <text evidence="5">The sequence shown here is derived from an EMBL/GenBank/DDBJ whole genome shotgun (WGS) entry which is preliminary data.</text>
</comment>
<evidence type="ECO:0000256" key="1">
    <source>
        <dbReference type="ARBA" id="ARBA00022741"/>
    </source>
</evidence>
<keyword evidence="1 3" id="KW-0547">Nucleotide-binding</keyword>
<dbReference type="InterPro" id="IPR027417">
    <property type="entry name" value="P-loop_NTPase"/>
</dbReference>
<evidence type="ECO:0008006" key="7">
    <source>
        <dbReference type="Google" id="ProtNLM"/>
    </source>
</evidence>
<name>A0A317SUQ0_9PEZI</name>
<evidence type="ECO:0000313" key="6">
    <source>
        <dbReference type="Proteomes" id="UP000246991"/>
    </source>
</evidence>
<dbReference type="GO" id="GO:0005525">
    <property type="term" value="F:GTP binding"/>
    <property type="evidence" value="ECO:0007669"/>
    <property type="project" value="UniProtKB-KW"/>
</dbReference>
<evidence type="ECO:0000256" key="4">
    <source>
        <dbReference type="PIRSR" id="PIRSR606689-2"/>
    </source>
</evidence>
<feature type="binding site" evidence="4">
    <location>
        <position position="63"/>
    </location>
    <ligand>
        <name>Mg(2+)</name>
        <dbReference type="ChEBI" id="CHEBI:18420"/>
    </ligand>
</feature>
<keyword evidence="4" id="KW-0460">Magnesium</keyword>
<feature type="binding site" evidence="3">
    <location>
        <begin position="165"/>
        <end position="168"/>
    </location>
    <ligand>
        <name>GTP</name>
        <dbReference type="ChEBI" id="CHEBI:37565"/>
    </ligand>
</feature>
<accession>A0A317SUQ0</accession>